<accession>A0A4R7SQB3</accession>
<reference evidence="2 3" key="1">
    <citation type="submission" date="2019-03" db="EMBL/GenBank/DDBJ databases">
        <title>Genomic Encyclopedia of Archaeal and Bacterial Type Strains, Phase II (KMG-II): from individual species to whole genera.</title>
        <authorList>
            <person name="Goeker M."/>
        </authorList>
    </citation>
    <scope>NUCLEOTIDE SEQUENCE [LARGE SCALE GENOMIC DNA]</scope>
    <source>
        <strain evidence="2 3">ATCC 25309</strain>
    </source>
</reference>
<sequence>MNAVLFLSLKITPAFLAVFLSFAHIAAAGGMEDAGIEKALEGLPGDVRKSVRLVPNSPALSSLSGEDPLSAALHLASRITGDSDVWNRQMYQCGKQALLQGRLETARQVAAKLTDYRAPLLLLDIAEKENTAQPAKSLKWLQTAAGMTRMLKTWQADIVLARLVYVGTLLKHDMQITTRWWQSIKDQETKLSASAGLLVLESAQTGVFDFPKLKAEYVKYGVAKPIPELLDTSRRLFDQALDRLTSTDPQQHKLAAGLVDSACAVLAISNVVHAELLMETSIRFFKAGHEDVSKQLFELAEKNFGAPHEEEMRLIYKLVELWTLRGKAETVQPALAGAETNMRKLEPMYLPFGLAWYAASWHMLGEPEKSSSLLTEAVTEAAKNPNPRMGYVGASEVCLCCAKTGMPLTKSMLDIIISMSASQGNEE</sequence>
<dbReference type="Proteomes" id="UP000295662">
    <property type="component" value="Unassembled WGS sequence"/>
</dbReference>
<comment type="caution">
    <text evidence="2">The sequence shown here is derived from an EMBL/GenBank/DDBJ whole genome shotgun (WGS) entry which is preliminary data.</text>
</comment>
<name>A0A4R7SQB3_9BACT</name>
<dbReference type="EMBL" id="SOCA01000001">
    <property type="protein sequence ID" value="TDU80825.1"/>
    <property type="molecule type" value="Genomic_DNA"/>
</dbReference>
<protein>
    <submittedName>
        <fullName evidence="2">Uncharacterized protein</fullName>
    </submittedName>
</protein>
<gene>
    <name evidence="2" type="ORF">EI77_00123</name>
</gene>
<dbReference type="AlphaFoldDB" id="A0A4R7SQB3"/>
<feature type="signal peptide" evidence="1">
    <location>
        <begin position="1"/>
        <end position="16"/>
    </location>
</feature>
<keyword evidence="3" id="KW-1185">Reference proteome</keyword>
<proteinExistence type="predicted"/>
<organism evidence="2 3">
    <name type="scientific">Prosthecobacter fusiformis</name>
    <dbReference type="NCBI Taxonomy" id="48464"/>
    <lineage>
        <taxon>Bacteria</taxon>
        <taxon>Pseudomonadati</taxon>
        <taxon>Verrucomicrobiota</taxon>
        <taxon>Verrucomicrobiia</taxon>
        <taxon>Verrucomicrobiales</taxon>
        <taxon>Verrucomicrobiaceae</taxon>
        <taxon>Prosthecobacter</taxon>
    </lineage>
</organism>
<keyword evidence="1" id="KW-0732">Signal</keyword>
<feature type="chain" id="PRO_5020594165" evidence="1">
    <location>
        <begin position="17"/>
        <end position="427"/>
    </location>
</feature>
<dbReference type="RefSeq" id="WP_133792820.1">
    <property type="nucleotide sequence ID" value="NZ_SOCA01000001.1"/>
</dbReference>
<evidence type="ECO:0000313" key="3">
    <source>
        <dbReference type="Proteomes" id="UP000295662"/>
    </source>
</evidence>
<evidence type="ECO:0000256" key="1">
    <source>
        <dbReference type="SAM" id="SignalP"/>
    </source>
</evidence>
<evidence type="ECO:0000313" key="2">
    <source>
        <dbReference type="EMBL" id="TDU80825.1"/>
    </source>
</evidence>